<accession>V7BE13</accession>
<dbReference type="Gramene" id="ESW15815">
    <property type="protein sequence ID" value="ESW15815"/>
    <property type="gene ID" value="PHAVU_007G104400g"/>
</dbReference>
<name>V7BE13_PHAVU</name>
<dbReference type="AlphaFoldDB" id="V7BE13"/>
<organism evidence="2 3">
    <name type="scientific">Phaseolus vulgaris</name>
    <name type="common">Kidney bean</name>
    <name type="synonym">French bean</name>
    <dbReference type="NCBI Taxonomy" id="3885"/>
    <lineage>
        <taxon>Eukaryota</taxon>
        <taxon>Viridiplantae</taxon>
        <taxon>Streptophyta</taxon>
        <taxon>Embryophyta</taxon>
        <taxon>Tracheophyta</taxon>
        <taxon>Spermatophyta</taxon>
        <taxon>Magnoliopsida</taxon>
        <taxon>eudicotyledons</taxon>
        <taxon>Gunneridae</taxon>
        <taxon>Pentapetalae</taxon>
        <taxon>rosids</taxon>
        <taxon>fabids</taxon>
        <taxon>Fabales</taxon>
        <taxon>Fabaceae</taxon>
        <taxon>Papilionoideae</taxon>
        <taxon>50 kb inversion clade</taxon>
        <taxon>NPAAA clade</taxon>
        <taxon>indigoferoid/millettioid clade</taxon>
        <taxon>Phaseoleae</taxon>
        <taxon>Phaseolus</taxon>
    </lineage>
</organism>
<gene>
    <name evidence="2" type="ORF">PHAVU_007G104400g</name>
</gene>
<evidence type="ECO:0000313" key="2">
    <source>
        <dbReference type="EMBL" id="ESW15815.1"/>
    </source>
</evidence>
<reference evidence="3" key="1">
    <citation type="journal article" date="2014" name="Nat. Genet.">
        <title>A reference genome for common bean and genome-wide analysis of dual domestications.</title>
        <authorList>
            <person name="Schmutz J."/>
            <person name="McClean P.E."/>
            <person name="Mamidi S."/>
            <person name="Wu G.A."/>
            <person name="Cannon S.B."/>
            <person name="Grimwood J."/>
            <person name="Jenkins J."/>
            <person name="Shu S."/>
            <person name="Song Q."/>
            <person name="Chavarro C."/>
            <person name="Torres-Torres M."/>
            <person name="Geffroy V."/>
            <person name="Moghaddam S.M."/>
            <person name="Gao D."/>
            <person name="Abernathy B."/>
            <person name="Barry K."/>
            <person name="Blair M."/>
            <person name="Brick M.A."/>
            <person name="Chovatia M."/>
            <person name="Gepts P."/>
            <person name="Goodstein D.M."/>
            <person name="Gonzales M."/>
            <person name="Hellsten U."/>
            <person name="Hyten D.L."/>
            <person name="Jia G."/>
            <person name="Kelly J.D."/>
            <person name="Kudrna D."/>
            <person name="Lee R."/>
            <person name="Richard M.M."/>
            <person name="Miklas P.N."/>
            <person name="Osorno J.M."/>
            <person name="Rodrigues J."/>
            <person name="Thareau V."/>
            <person name="Urrea C.A."/>
            <person name="Wang M."/>
            <person name="Yu Y."/>
            <person name="Zhang M."/>
            <person name="Wing R.A."/>
            <person name="Cregan P.B."/>
            <person name="Rokhsar D.S."/>
            <person name="Jackson S.A."/>
        </authorList>
    </citation>
    <scope>NUCLEOTIDE SEQUENCE [LARGE SCALE GENOMIC DNA]</scope>
    <source>
        <strain evidence="3">cv. G19833</strain>
    </source>
</reference>
<dbReference type="EMBL" id="CM002294">
    <property type="protein sequence ID" value="ESW15815.1"/>
    <property type="molecule type" value="Genomic_DNA"/>
</dbReference>
<dbReference type="OrthoDB" id="10503438at2759"/>
<protein>
    <submittedName>
        <fullName evidence="2">Uncharacterized protein</fullName>
    </submittedName>
</protein>
<sequence length="121" mass="13941">MKSKIAKPVPLKGRDQKRELANNKKAKTVLGRRGYCLWSAQKNTPHHKKGTINRRKNQRKSSTKRHKQHRLGNPWSLIPSQQQKSILEYIHELIIRFTSAAVNTSISSPLDFQSFSIINTI</sequence>
<feature type="compositionally biased region" description="Basic and acidic residues" evidence="1">
    <location>
        <begin position="12"/>
        <end position="22"/>
    </location>
</feature>
<dbReference type="Proteomes" id="UP000000226">
    <property type="component" value="Chromosome 7"/>
</dbReference>
<proteinExistence type="predicted"/>
<feature type="region of interest" description="Disordered" evidence="1">
    <location>
        <begin position="40"/>
        <end position="76"/>
    </location>
</feature>
<evidence type="ECO:0000256" key="1">
    <source>
        <dbReference type="SAM" id="MobiDB-lite"/>
    </source>
</evidence>
<evidence type="ECO:0000313" key="3">
    <source>
        <dbReference type="Proteomes" id="UP000000226"/>
    </source>
</evidence>
<keyword evidence="3" id="KW-1185">Reference proteome</keyword>
<feature type="compositionally biased region" description="Basic residues" evidence="1">
    <location>
        <begin position="44"/>
        <end position="70"/>
    </location>
</feature>
<feature type="region of interest" description="Disordered" evidence="1">
    <location>
        <begin position="1"/>
        <end position="23"/>
    </location>
</feature>